<feature type="chain" id="PRO_5021768936" description="Lipoprotein" evidence="1">
    <location>
        <begin position="22"/>
        <end position="193"/>
    </location>
</feature>
<keyword evidence="3" id="KW-1185">Reference proteome</keyword>
<protein>
    <recommendedName>
        <fullName evidence="4">Lipoprotein</fullName>
    </recommendedName>
</protein>
<accession>A0A511N2P1</accession>
<comment type="caution">
    <text evidence="2">The sequence shown here is derived from an EMBL/GenBank/DDBJ whole genome shotgun (WGS) entry which is preliminary data.</text>
</comment>
<dbReference type="PROSITE" id="PS51257">
    <property type="entry name" value="PROKAR_LIPOPROTEIN"/>
    <property type="match status" value="1"/>
</dbReference>
<dbReference type="Proteomes" id="UP000321306">
    <property type="component" value="Unassembled WGS sequence"/>
</dbReference>
<feature type="signal peptide" evidence="1">
    <location>
        <begin position="1"/>
        <end position="21"/>
    </location>
</feature>
<gene>
    <name evidence="2" type="ORF">DC3_27550</name>
</gene>
<dbReference type="RefSeq" id="WP_146885119.1">
    <property type="nucleotide sequence ID" value="NZ_BJXB01000011.1"/>
</dbReference>
<evidence type="ECO:0008006" key="4">
    <source>
        <dbReference type="Google" id="ProtNLM"/>
    </source>
</evidence>
<proteinExistence type="predicted"/>
<evidence type="ECO:0000256" key="1">
    <source>
        <dbReference type="SAM" id="SignalP"/>
    </source>
</evidence>
<sequence length="193" mass="20770">MRLLHGLFLTGLLTTSCGWMACGCVPPAGLNFNVFRQSAPAALTGVVDATGKASFEWPTTAANVSIQTAGLPTFADVMPHLTGTFEIDPAPSASALVFQDVQGTLALQEATTELQIPLEDQDWTLQQKQGQYIVSSFLALQGRTPDPKATADLLSVLESGPEHQVHLNFSVQTTLPAGTHITLWLQETRVHFR</sequence>
<dbReference type="EMBL" id="BJXB01000011">
    <property type="protein sequence ID" value="GEM47120.1"/>
    <property type="molecule type" value="Genomic_DNA"/>
</dbReference>
<dbReference type="AlphaFoldDB" id="A0A511N2P1"/>
<organism evidence="2 3">
    <name type="scientific">Deinococcus cellulosilyticus (strain DSM 18568 / NBRC 106333 / KACC 11606 / 5516J-15)</name>
    <dbReference type="NCBI Taxonomy" id="1223518"/>
    <lineage>
        <taxon>Bacteria</taxon>
        <taxon>Thermotogati</taxon>
        <taxon>Deinococcota</taxon>
        <taxon>Deinococci</taxon>
        <taxon>Deinococcales</taxon>
        <taxon>Deinococcaceae</taxon>
        <taxon>Deinococcus</taxon>
    </lineage>
</organism>
<evidence type="ECO:0000313" key="3">
    <source>
        <dbReference type="Proteomes" id="UP000321306"/>
    </source>
</evidence>
<evidence type="ECO:0000313" key="2">
    <source>
        <dbReference type="EMBL" id="GEM47120.1"/>
    </source>
</evidence>
<keyword evidence="1" id="KW-0732">Signal</keyword>
<name>A0A511N2P1_DEIC1</name>
<reference evidence="2 3" key="1">
    <citation type="submission" date="2019-07" db="EMBL/GenBank/DDBJ databases">
        <title>Whole genome shotgun sequence of Deinococcus cellulosilyticus NBRC 106333.</title>
        <authorList>
            <person name="Hosoyama A."/>
            <person name="Uohara A."/>
            <person name="Ohji S."/>
            <person name="Ichikawa N."/>
        </authorList>
    </citation>
    <scope>NUCLEOTIDE SEQUENCE [LARGE SCALE GENOMIC DNA]</scope>
    <source>
        <strain evidence="2 3">NBRC 106333</strain>
    </source>
</reference>